<name>A0AAN6M9X2_9PLEO</name>
<keyword evidence="2" id="KW-0378">Hydrolase</keyword>
<evidence type="ECO:0000256" key="2">
    <source>
        <dbReference type="ARBA" id="ARBA00022801"/>
    </source>
</evidence>
<dbReference type="Pfam" id="PF03893">
    <property type="entry name" value="Lipase3_N"/>
    <property type="match status" value="1"/>
</dbReference>
<dbReference type="PANTHER" id="PTHR46640:SF1">
    <property type="entry name" value="FUNGAL LIPASE-LIKE DOMAIN-CONTAINING PROTEIN-RELATED"/>
    <property type="match status" value="1"/>
</dbReference>
<sequence>MVSFLSIVLRAVLCMCIGFSAAVPAVKKQNIAPVDDALLAKFKLMGQYASAAYCKSNFNSPGNQIKCNDGSCPLVEAANATSVIEYNSDLATDVTGYVALDPTNKLIVISFRGSASIENWITNLDFKAVSTNLCNGCTAHRGFWQSWLDSRSIIIPAVKTLSASNPTYKIVTTGHSLGGAIATLAAADLRNSGYAVTMYSYGAPRVSSLKLANYITAQAGGNYRVTHWNDPVPNVPPIIMNFAHVSPEYYINKPNNQAVRASDFKIYEGAMNLMGNAAWLVTDIMAHLWYFGSFPMVKCMI</sequence>
<dbReference type="InterPro" id="IPR002921">
    <property type="entry name" value="Fungal_lipase-type"/>
</dbReference>
<protein>
    <recommendedName>
        <fullName evidence="8">Triacylglycerol lipase</fullName>
    </recommendedName>
</protein>
<evidence type="ECO:0000259" key="4">
    <source>
        <dbReference type="Pfam" id="PF01764"/>
    </source>
</evidence>
<feature type="signal peptide" evidence="3">
    <location>
        <begin position="1"/>
        <end position="22"/>
    </location>
</feature>
<dbReference type="Proteomes" id="UP001280581">
    <property type="component" value="Unassembled WGS sequence"/>
</dbReference>
<dbReference type="InterPro" id="IPR051299">
    <property type="entry name" value="AB_hydrolase_lip/est"/>
</dbReference>
<dbReference type="GO" id="GO:0016787">
    <property type="term" value="F:hydrolase activity"/>
    <property type="evidence" value="ECO:0007669"/>
    <property type="project" value="UniProtKB-KW"/>
</dbReference>
<dbReference type="AlphaFoldDB" id="A0AAN6M9X2"/>
<comment type="caution">
    <text evidence="6">The sequence shown here is derived from an EMBL/GenBank/DDBJ whole genome shotgun (WGS) entry which is preliminary data.</text>
</comment>
<dbReference type="CDD" id="cd00519">
    <property type="entry name" value="Lipase_3"/>
    <property type="match status" value="1"/>
</dbReference>
<evidence type="ECO:0000313" key="7">
    <source>
        <dbReference type="Proteomes" id="UP001280581"/>
    </source>
</evidence>
<dbReference type="GO" id="GO:0016042">
    <property type="term" value="P:lipid catabolic process"/>
    <property type="evidence" value="ECO:0007669"/>
    <property type="project" value="InterPro"/>
</dbReference>
<feature type="chain" id="PRO_5042930820" description="Triacylglycerol lipase" evidence="3">
    <location>
        <begin position="23"/>
        <end position="301"/>
    </location>
</feature>
<evidence type="ECO:0000313" key="6">
    <source>
        <dbReference type="EMBL" id="KAK3217514.1"/>
    </source>
</evidence>
<proteinExistence type="predicted"/>
<organism evidence="6 7">
    <name type="scientific">Pseudopithomyces chartarum</name>
    <dbReference type="NCBI Taxonomy" id="1892770"/>
    <lineage>
        <taxon>Eukaryota</taxon>
        <taxon>Fungi</taxon>
        <taxon>Dikarya</taxon>
        <taxon>Ascomycota</taxon>
        <taxon>Pezizomycotina</taxon>
        <taxon>Dothideomycetes</taxon>
        <taxon>Pleosporomycetidae</taxon>
        <taxon>Pleosporales</taxon>
        <taxon>Massarineae</taxon>
        <taxon>Didymosphaeriaceae</taxon>
        <taxon>Pseudopithomyces</taxon>
    </lineage>
</organism>
<evidence type="ECO:0008006" key="8">
    <source>
        <dbReference type="Google" id="ProtNLM"/>
    </source>
</evidence>
<dbReference type="PANTHER" id="PTHR46640">
    <property type="entry name" value="TRIACYLGLYCEROL LIPASE, PUTATIVE (AFU_ORTHOLOGUE AFUA_6G06510)-RELATED"/>
    <property type="match status" value="1"/>
</dbReference>
<evidence type="ECO:0000256" key="1">
    <source>
        <dbReference type="ARBA" id="ARBA00022729"/>
    </source>
</evidence>
<keyword evidence="1 3" id="KW-0732">Signal</keyword>
<feature type="domain" description="Fungal lipase-type" evidence="4">
    <location>
        <begin position="108"/>
        <end position="238"/>
    </location>
</feature>
<dbReference type="Gene3D" id="3.40.50.1820">
    <property type="entry name" value="alpha/beta hydrolase"/>
    <property type="match status" value="1"/>
</dbReference>
<feature type="domain" description="Mono-/di-acylglycerol lipase N-terminal" evidence="5">
    <location>
        <begin position="42"/>
        <end position="81"/>
    </location>
</feature>
<dbReference type="InterPro" id="IPR005592">
    <property type="entry name" value="Mono/diacylglycerol_lipase_N"/>
</dbReference>
<dbReference type="EMBL" id="WVTA01000001">
    <property type="protein sequence ID" value="KAK3217514.1"/>
    <property type="molecule type" value="Genomic_DNA"/>
</dbReference>
<dbReference type="SUPFAM" id="SSF53474">
    <property type="entry name" value="alpha/beta-Hydrolases"/>
    <property type="match status" value="1"/>
</dbReference>
<accession>A0AAN6M9X2</accession>
<dbReference type="InterPro" id="IPR029058">
    <property type="entry name" value="AB_hydrolase_fold"/>
</dbReference>
<keyword evidence="7" id="KW-1185">Reference proteome</keyword>
<evidence type="ECO:0000259" key="5">
    <source>
        <dbReference type="Pfam" id="PF03893"/>
    </source>
</evidence>
<dbReference type="Pfam" id="PF01764">
    <property type="entry name" value="Lipase_3"/>
    <property type="match status" value="1"/>
</dbReference>
<gene>
    <name evidence="6" type="ORF">GRF29_1g3300264</name>
</gene>
<evidence type="ECO:0000256" key="3">
    <source>
        <dbReference type="SAM" id="SignalP"/>
    </source>
</evidence>
<reference evidence="6 7" key="1">
    <citation type="submission" date="2021-02" db="EMBL/GenBank/DDBJ databases">
        <title>Genome assembly of Pseudopithomyces chartarum.</title>
        <authorList>
            <person name="Jauregui R."/>
            <person name="Singh J."/>
            <person name="Voisey C."/>
        </authorList>
    </citation>
    <scope>NUCLEOTIDE SEQUENCE [LARGE SCALE GENOMIC DNA]</scope>
    <source>
        <strain evidence="6 7">AGR01</strain>
    </source>
</reference>